<dbReference type="EMBL" id="BPWL01000001">
    <property type="protein sequence ID" value="GJJ05865.1"/>
    <property type="molecule type" value="Genomic_DNA"/>
</dbReference>
<dbReference type="Proteomes" id="UP001050691">
    <property type="component" value="Unassembled WGS sequence"/>
</dbReference>
<sequence length="223" mass="25342">MNIPELSSWRDGILLKLLNVLAYALFLSSNIYATTTPGSAYRFRPRTYISPSVWAYSVWPLIFSMITAVVCYQFTPRGKSIIIDIIDWRFSLLTVLSAIFLYVWALHYYILTFIFALSISLAMFHVYDSLRKSRISGDELWVYLPFSVYHGWTTVVLVITAFEAFGVNTGTHIPGVFTKFFVFIGLFFLQSVSALFAFSPAQGDFGGSIVITWVLFAIYSSML</sequence>
<feature type="transmembrane region" description="Helical" evidence="1">
    <location>
        <begin position="12"/>
        <end position="33"/>
    </location>
</feature>
<feature type="transmembrane region" description="Helical" evidence="1">
    <location>
        <begin position="180"/>
        <end position="198"/>
    </location>
</feature>
<evidence type="ECO:0000256" key="1">
    <source>
        <dbReference type="SAM" id="Phobius"/>
    </source>
</evidence>
<evidence type="ECO:0000313" key="2">
    <source>
        <dbReference type="EMBL" id="GJJ05865.1"/>
    </source>
</evidence>
<name>A0AAV4ZWJ6_9AGAM</name>
<keyword evidence="1" id="KW-0812">Transmembrane</keyword>
<gene>
    <name evidence="2" type="ORF">Clacol_000052</name>
</gene>
<feature type="transmembrane region" description="Helical" evidence="1">
    <location>
        <begin position="53"/>
        <end position="74"/>
    </location>
</feature>
<keyword evidence="1" id="KW-1133">Transmembrane helix</keyword>
<reference evidence="2" key="1">
    <citation type="submission" date="2021-10" db="EMBL/GenBank/DDBJ databases">
        <title>De novo Genome Assembly of Clathrus columnatus (Basidiomycota, Fungi) Using Illumina and Nanopore Sequence Data.</title>
        <authorList>
            <person name="Ogiso-Tanaka E."/>
            <person name="Itagaki H."/>
            <person name="Hosoya T."/>
            <person name="Hosaka K."/>
        </authorList>
    </citation>
    <scope>NUCLEOTIDE SEQUENCE</scope>
    <source>
        <strain evidence="2">MO-923</strain>
    </source>
</reference>
<keyword evidence="3" id="KW-1185">Reference proteome</keyword>
<keyword evidence="1" id="KW-0472">Membrane</keyword>
<accession>A0AAV4ZWJ6</accession>
<feature type="transmembrane region" description="Helical" evidence="1">
    <location>
        <begin position="110"/>
        <end position="128"/>
    </location>
</feature>
<feature type="transmembrane region" description="Helical" evidence="1">
    <location>
        <begin position="86"/>
        <end position="104"/>
    </location>
</feature>
<comment type="caution">
    <text evidence="2">The sequence shown here is derived from an EMBL/GenBank/DDBJ whole genome shotgun (WGS) entry which is preliminary data.</text>
</comment>
<feature type="transmembrane region" description="Helical" evidence="1">
    <location>
        <begin position="140"/>
        <end position="160"/>
    </location>
</feature>
<evidence type="ECO:0000313" key="3">
    <source>
        <dbReference type="Proteomes" id="UP001050691"/>
    </source>
</evidence>
<proteinExistence type="predicted"/>
<dbReference type="AlphaFoldDB" id="A0AAV4ZWJ6"/>
<feature type="transmembrane region" description="Helical" evidence="1">
    <location>
        <begin position="205"/>
        <end position="222"/>
    </location>
</feature>
<organism evidence="2 3">
    <name type="scientific">Clathrus columnatus</name>
    <dbReference type="NCBI Taxonomy" id="1419009"/>
    <lineage>
        <taxon>Eukaryota</taxon>
        <taxon>Fungi</taxon>
        <taxon>Dikarya</taxon>
        <taxon>Basidiomycota</taxon>
        <taxon>Agaricomycotina</taxon>
        <taxon>Agaricomycetes</taxon>
        <taxon>Phallomycetidae</taxon>
        <taxon>Phallales</taxon>
        <taxon>Clathraceae</taxon>
        <taxon>Clathrus</taxon>
    </lineage>
</organism>
<protein>
    <submittedName>
        <fullName evidence="2">Uncharacterized protein</fullName>
    </submittedName>
</protein>